<keyword evidence="2 3" id="KW-0808">Transferase</keyword>
<reference evidence="3" key="1">
    <citation type="submission" date="2022-12" db="EMBL/GenBank/DDBJ databases">
        <title>Paraconexibacter alkalitolerans sp. nov. and Baekduia alba sp. nov., isolated from soil and emended description of the genera Paraconexibacter (Chun et al., 2020) and Baekduia (An et al., 2020).</title>
        <authorList>
            <person name="Vieira S."/>
            <person name="Huber K.J."/>
            <person name="Geppert A."/>
            <person name="Wolf J."/>
            <person name="Neumann-Schaal M."/>
            <person name="Muesken M."/>
            <person name="Overmann J."/>
        </authorList>
    </citation>
    <scope>NUCLEOTIDE SEQUENCE</scope>
    <source>
        <strain evidence="3">AEG42_29</strain>
    </source>
</reference>
<dbReference type="CDD" id="cd03801">
    <property type="entry name" value="GT4_PimA-like"/>
    <property type="match status" value="1"/>
</dbReference>
<dbReference type="GO" id="GO:0102710">
    <property type="term" value="F:D-inositol-3-phosphate glycosyltransferase activity"/>
    <property type="evidence" value="ECO:0007669"/>
    <property type="project" value="UniProtKB-EC"/>
</dbReference>
<proteinExistence type="predicted"/>
<dbReference type="PANTHER" id="PTHR12526:SF510">
    <property type="entry name" value="D-INOSITOL 3-PHOSPHATE GLYCOSYLTRANSFERASE"/>
    <property type="match status" value="1"/>
</dbReference>
<dbReference type="SUPFAM" id="SSF53756">
    <property type="entry name" value="UDP-Glycosyltransferase/glycogen phosphorylase"/>
    <property type="match status" value="1"/>
</dbReference>
<dbReference type="Pfam" id="PF13692">
    <property type="entry name" value="Glyco_trans_1_4"/>
    <property type="match status" value="1"/>
</dbReference>
<name>A0AAU7ANR7_9ACTN</name>
<dbReference type="PANTHER" id="PTHR12526">
    <property type="entry name" value="GLYCOSYLTRANSFERASE"/>
    <property type="match status" value="1"/>
</dbReference>
<dbReference type="Gene3D" id="3.40.50.2000">
    <property type="entry name" value="Glycogen Phosphorylase B"/>
    <property type="match status" value="2"/>
</dbReference>
<keyword evidence="1 3" id="KW-0328">Glycosyltransferase</keyword>
<dbReference type="KEGG" id="parq:DSM112329_00107"/>
<gene>
    <name evidence="3" type="primary">mshA_1</name>
    <name evidence="3" type="ORF">DSM112329_00107</name>
</gene>
<evidence type="ECO:0000313" key="3">
    <source>
        <dbReference type="EMBL" id="XAY03295.1"/>
    </source>
</evidence>
<organism evidence="3">
    <name type="scientific">Paraconexibacter sp. AEG42_29</name>
    <dbReference type="NCBI Taxonomy" id="2997339"/>
    <lineage>
        <taxon>Bacteria</taxon>
        <taxon>Bacillati</taxon>
        <taxon>Actinomycetota</taxon>
        <taxon>Thermoleophilia</taxon>
        <taxon>Solirubrobacterales</taxon>
        <taxon>Paraconexibacteraceae</taxon>
        <taxon>Paraconexibacter</taxon>
    </lineage>
</organism>
<sequence length="456" mass="50218">MAMVPRVTTPTQKSGSVAIVTPWLGLGGTEKGLVNHATAIDRERFDVRVVVTKGDGPRHADLDAAGVPVVLATDGPDALAEALRGVDVAHAFRVGLAEPAVPAACRKAGVPHLIETNIFGRIDASSDEPQFDCHLFVGQMCAWRYRERLGLTGPAFHERHRVLHWPIDIPGLRAAAPERRAAKLALGLDPDRPVVGRIGRDDDTKWRRLLVTMVPHLLELVPDVQVMYVGATPDKHKLLRRLGVHDRVSFVDTTFDEAQVMQRFMACDVFVTAAEIGESYSVAISEAMALGLPIVTCSTPWVDNGQIEQVQQGVTGHIADHPRAFAEACADLIADPAKADRFGAAAAVFADERMDRMLLTRQLERLYAALIAGEPIPGDGWVPSLVEVDGFGAEYEQRLTRSFRPLTARERREVQVERYAEQARWALRAARKLDRDNVGFLIGTLRARARRLTTRR</sequence>
<evidence type="ECO:0000256" key="1">
    <source>
        <dbReference type="ARBA" id="ARBA00022676"/>
    </source>
</evidence>
<accession>A0AAU7ANR7</accession>
<evidence type="ECO:0000256" key="2">
    <source>
        <dbReference type="ARBA" id="ARBA00022679"/>
    </source>
</evidence>
<dbReference type="EC" id="2.4.1.250" evidence="3"/>
<protein>
    <submittedName>
        <fullName evidence="3">D-inositol-3-phosphate glycosyltransferase</fullName>
        <ecNumber evidence="3">2.4.1.250</ecNumber>
    </submittedName>
</protein>
<dbReference type="EMBL" id="CP114014">
    <property type="protein sequence ID" value="XAY03295.1"/>
    <property type="molecule type" value="Genomic_DNA"/>
</dbReference>
<dbReference type="AlphaFoldDB" id="A0AAU7ANR7"/>